<dbReference type="AlphaFoldDB" id="A0A6C0DEI9"/>
<dbReference type="Gene3D" id="3.30.2130.10">
    <property type="entry name" value="VC0802-like"/>
    <property type="match status" value="1"/>
</dbReference>
<sequence length="139" mass="16174">MDRFSVSLVPNRVQLYTCNRDVFTTMVVNRYYNIQQDILSISFLENEITLYANVLDGNGAVHQVLQGICDFDPRVYHVIDIHEDIPGIDHVGIIYRISKRFVEKEIPILYLNTYGHNLVLVSEDHMTKAWDILKEIAYV</sequence>
<name>A0A6C0DEI9_9ZZZZ</name>
<evidence type="ECO:0000259" key="1">
    <source>
        <dbReference type="Pfam" id="PF13840"/>
    </source>
</evidence>
<reference evidence="2" key="1">
    <citation type="journal article" date="2020" name="Nature">
        <title>Giant virus diversity and host interactions through global metagenomics.</title>
        <authorList>
            <person name="Schulz F."/>
            <person name="Roux S."/>
            <person name="Paez-Espino D."/>
            <person name="Jungbluth S."/>
            <person name="Walsh D.A."/>
            <person name="Denef V.J."/>
            <person name="McMahon K.D."/>
            <person name="Konstantinidis K.T."/>
            <person name="Eloe-Fadrosh E.A."/>
            <person name="Kyrpides N.C."/>
            <person name="Woyke T."/>
        </authorList>
    </citation>
    <scope>NUCLEOTIDE SEQUENCE</scope>
    <source>
        <strain evidence="2">GVMAG-M-3300023174-141</strain>
    </source>
</reference>
<accession>A0A6C0DEI9</accession>
<dbReference type="Pfam" id="PF13840">
    <property type="entry name" value="ACT_7"/>
    <property type="match status" value="1"/>
</dbReference>
<protein>
    <recommendedName>
        <fullName evidence="1">CASTOR ACT domain-containing protein</fullName>
    </recommendedName>
</protein>
<organism evidence="2">
    <name type="scientific">viral metagenome</name>
    <dbReference type="NCBI Taxonomy" id="1070528"/>
    <lineage>
        <taxon>unclassified sequences</taxon>
        <taxon>metagenomes</taxon>
        <taxon>organismal metagenomes</taxon>
    </lineage>
</organism>
<dbReference type="InterPro" id="IPR045865">
    <property type="entry name" value="ACT-like_dom_sf"/>
</dbReference>
<evidence type="ECO:0000313" key="2">
    <source>
        <dbReference type="EMBL" id="QHT14812.1"/>
    </source>
</evidence>
<feature type="domain" description="CASTOR ACT" evidence="1">
    <location>
        <begin position="81"/>
        <end position="135"/>
    </location>
</feature>
<dbReference type="SUPFAM" id="SSF55021">
    <property type="entry name" value="ACT-like"/>
    <property type="match status" value="1"/>
</dbReference>
<dbReference type="InterPro" id="IPR027795">
    <property type="entry name" value="CASTOR_ACT_dom"/>
</dbReference>
<dbReference type="EMBL" id="MN739590">
    <property type="protein sequence ID" value="QHT14812.1"/>
    <property type="molecule type" value="Genomic_DNA"/>
</dbReference>
<proteinExistence type="predicted"/>